<dbReference type="Proteomes" id="UP001174694">
    <property type="component" value="Unassembled WGS sequence"/>
</dbReference>
<gene>
    <name evidence="8" type="ORF">NKR23_g12542</name>
</gene>
<evidence type="ECO:0000259" key="7">
    <source>
        <dbReference type="PROSITE" id="PS50850"/>
    </source>
</evidence>
<dbReference type="GO" id="GO:0005886">
    <property type="term" value="C:plasma membrane"/>
    <property type="evidence" value="ECO:0007669"/>
    <property type="project" value="TreeGrafter"/>
</dbReference>
<feature type="compositionally biased region" description="Polar residues" evidence="5">
    <location>
        <begin position="7"/>
        <end position="21"/>
    </location>
</feature>
<keyword evidence="2 6" id="KW-0812">Transmembrane</keyword>
<feature type="non-terminal residue" evidence="8">
    <location>
        <position position="1"/>
    </location>
</feature>
<feature type="transmembrane region" description="Helical" evidence="6">
    <location>
        <begin position="139"/>
        <end position="157"/>
    </location>
</feature>
<feature type="transmembrane region" description="Helical" evidence="6">
    <location>
        <begin position="78"/>
        <end position="99"/>
    </location>
</feature>
<reference evidence="8" key="1">
    <citation type="submission" date="2022-07" db="EMBL/GenBank/DDBJ databases">
        <title>Fungi with potential for degradation of polypropylene.</title>
        <authorList>
            <person name="Gostincar C."/>
        </authorList>
    </citation>
    <scope>NUCLEOTIDE SEQUENCE</scope>
    <source>
        <strain evidence="8">EXF-13308</strain>
    </source>
</reference>
<dbReference type="AlphaFoldDB" id="A0AA38R146"/>
<dbReference type="PROSITE" id="PS50850">
    <property type="entry name" value="MFS"/>
    <property type="match status" value="1"/>
</dbReference>
<organism evidence="8 9">
    <name type="scientific">Pleurostoma richardsiae</name>
    <dbReference type="NCBI Taxonomy" id="41990"/>
    <lineage>
        <taxon>Eukaryota</taxon>
        <taxon>Fungi</taxon>
        <taxon>Dikarya</taxon>
        <taxon>Ascomycota</taxon>
        <taxon>Pezizomycotina</taxon>
        <taxon>Sordariomycetes</taxon>
        <taxon>Sordariomycetidae</taxon>
        <taxon>Calosphaeriales</taxon>
        <taxon>Pleurostomataceae</taxon>
        <taxon>Pleurostoma</taxon>
    </lineage>
</organism>
<feature type="domain" description="Major facilitator superfamily (MFS) profile" evidence="7">
    <location>
        <begin position="41"/>
        <end position="207"/>
    </location>
</feature>
<evidence type="ECO:0000256" key="3">
    <source>
        <dbReference type="ARBA" id="ARBA00022989"/>
    </source>
</evidence>
<dbReference type="PRINTS" id="PR01036">
    <property type="entry name" value="TCRTETB"/>
</dbReference>
<evidence type="ECO:0000313" key="8">
    <source>
        <dbReference type="EMBL" id="KAJ9129395.1"/>
    </source>
</evidence>
<keyword evidence="9" id="KW-1185">Reference proteome</keyword>
<evidence type="ECO:0000256" key="1">
    <source>
        <dbReference type="ARBA" id="ARBA00004141"/>
    </source>
</evidence>
<dbReference type="InterPro" id="IPR011701">
    <property type="entry name" value="MFS"/>
</dbReference>
<keyword evidence="4 6" id="KW-0472">Membrane</keyword>
<keyword evidence="3 6" id="KW-1133">Transmembrane helix</keyword>
<dbReference type="SUPFAM" id="SSF103473">
    <property type="entry name" value="MFS general substrate transporter"/>
    <property type="match status" value="1"/>
</dbReference>
<feature type="transmembrane region" description="Helical" evidence="6">
    <location>
        <begin position="169"/>
        <end position="188"/>
    </location>
</feature>
<dbReference type="InterPro" id="IPR036259">
    <property type="entry name" value="MFS_trans_sf"/>
</dbReference>
<sequence>MAVQDARSPTSKSASSTTVSEDGTGEPTSAPWKPSAHEVVVMVTLAGLSLMVALDACVVVTLLSALVSDLGLDATQGFWVGTAYLLANAVTMPLIAAASDRLGRQVCVAGSVVCFTVGSVLGCVARGIAVLLVGRCLQGVGGAGIIVLSLIIFTDIVPLRFRPKWYGTVLGAWALGNCAGPIIGGAIAQSTTWRWMFYLMFPFCAAG</sequence>
<evidence type="ECO:0000256" key="4">
    <source>
        <dbReference type="ARBA" id="ARBA00023136"/>
    </source>
</evidence>
<evidence type="ECO:0000313" key="9">
    <source>
        <dbReference type="Proteomes" id="UP001174694"/>
    </source>
</evidence>
<comment type="subcellular location">
    <subcellularLocation>
        <location evidence="1">Membrane</location>
        <topology evidence="1">Multi-pass membrane protein</topology>
    </subcellularLocation>
</comment>
<feature type="region of interest" description="Disordered" evidence="5">
    <location>
        <begin position="1"/>
        <end position="32"/>
    </location>
</feature>
<comment type="caution">
    <text evidence="8">The sequence shown here is derived from an EMBL/GenBank/DDBJ whole genome shotgun (WGS) entry which is preliminary data.</text>
</comment>
<feature type="transmembrane region" description="Helical" evidence="6">
    <location>
        <begin position="106"/>
        <end position="133"/>
    </location>
</feature>
<proteinExistence type="predicted"/>
<evidence type="ECO:0000256" key="6">
    <source>
        <dbReference type="SAM" id="Phobius"/>
    </source>
</evidence>
<dbReference type="InterPro" id="IPR020846">
    <property type="entry name" value="MFS_dom"/>
</dbReference>
<dbReference type="Gene3D" id="1.20.1720.10">
    <property type="entry name" value="Multidrug resistance protein D"/>
    <property type="match status" value="1"/>
</dbReference>
<dbReference type="Pfam" id="PF07690">
    <property type="entry name" value="MFS_1"/>
    <property type="match status" value="1"/>
</dbReference>
<evidence type="ECO:0000256" key="5">
    <source>
        <dbReference type="SAM" id="MobiDB-lite"/>
    </source>
</evidence>
<name>A0AA38R146_9PEZI</name>
<dbReference type="GO" id="GO:0022857">
    <property type="term" value="F:transmembrane transporter activity"/>
    <property type="evidence" value="ECO:0007669"/>
    <property type="project" value="InterPro"/>
</dbReference>
<protein>
    <recommendedName>
        <fullName evidence="7">Major facilitator superfamily (MFS) profile domain-containing protein</fullName>
    </recommendedName>
</protein>
<dbReference type="EMBL" id="JANBVO010000209">
    <property type="protein sequence ID" value="KAJ9129395.1"/>
    <property type="molecule type" value="Genomic_DNA"/>
</dbReference>
<feature type="transmembrane region" description="Helical" evidence="6">
    <location>
        <begin position="39"/>
        <end position="66"/>
    </location>
</feature>
<dbReference type="PANTHER" id="PTHR23501">
    <property type="entry name" value="MAJOR FACILITATOR SUPERFAMILY"/>
    <property type="match status" value="1"/>
</dbReference>
<evidence type="ECO:0000256" key="2">
    <source>
        <dbReference type="ARBA" id="ARBA00022692"/>
    </source>
</evidence>
<accession>A0AA38R146</accession>
<dbReference type="PANTHER" id="PTHR23501:SF94">
    <property type="entry name" value="MAJOR FACILITATOR SUPERFAMILY (MFS) PROFILE DOMAIN-CONTAINING PROTEIN"/>
    <property type="match status" value="1"/>
</dbReference>